<dbReference type="InterPro" id="IPR043131">
    <property type="entry name" value="BCAT-like_N"/>
</dbReference>
<dbReference type="PANTHER" id="PTHR42743:SF11">
    <property type="entry name" value="AMINODEOXYCHORISMATE LYASE"/>
    <property type="match status" value="1"/>
</dbReference>
<dbReference type="PANTHER" id="PTHR42743">
    <property type="entry name" value="AMINO-ACID AMINOTRANSFERASE"/>
    <property type="match status" value="1"/>
</dbReference>
<dbReference type="InterPro" id="IPR050571">
    <property type="entry name" value="Class-IV_PLP-Dep_Aminotrnsfr"/>
</dbReference>
<dbReference type="HOGENOM" id="CLU_020844_2_0_10"/>
<evidence type="ECO:0000256" key="7">
    <source>
        <dbReference type="ARBA" id="ARBA00048798"/>
    </source>
</evidence>
<keyword evidence="9" id="KW-0808">Transferase</keyword>
<keyword evidence="10" id="KW-1185">Reference proteome</keyword>
<dbReference type="Pfam" id="PF01063">
    <property type="entry name" value="Aminotran_4"/>
    <property type="match status" value="1"/>
</dbReference>
<evidence type="ECO:0000256" key="2">
    <source>
        <dbReference type="ARBA" id="ARBA00004931"/>
    </source>
</evidence>
<organism evidence="9 10">
    <name type="scientific">Weeksella virosa (strain ATCC 43766 / DSM 16922 / JCM 21250 / CCUG 30538 / CDC 9751 / IAM 14551 / NBRC 16016 / NCTC 11634 / CL345/78)</name>
    <dbReference type="NCBI Taxonomy" id="865938"/>
    <lineage>
        <taxon>Bacteria</taxon>
        <taxon>Pseudomonadati</taxon>
        <taxon>Bacteroidota</taxon>
        <taxon>Flavobacteriia</taxon>
        <taxon>Flavobacteriales</taxon>
        <taxon>Weeksellaceae</taxon>
        <taxon>Weeksella</taxon>
    </lineage>
</organism>
<dbReference type="Gene3D" id="3.20.10.10">
    <property type="entry name" value="D-amino Acid Aminotransferase, subunit A, domain 2"/>
    <property type="match status" value="1"/>
</dbReference>
<reference evidence="10" key="2">
    <citation type="journal article" date="2011" name="Stand. Genomic Sci.">
        <title>Complete genome sequence of Weeksella virosa type strain (9751T).</title>
        <authorList>
            <person name="Lang E."/>
            <person name="Teshima H."/>
            <person name="Lucas S."/>
            <person name="Lapidus A."/>
            <person name="Hammon N."/>
            <person name="Deshpande S."/>
            <person name="Nolan M."/>
            <person name="Cheng J."/>
            <person name="Pitluck S."/>
            <person name="Liolios K."/>
            <person name="Pagani I."/>
            <person name="Mikhailova N."/>
            <person name="Ivanova N."/>
            <person name="Mavromatis K."/>
            <person name="Pati A."/>
            <person name="Tapia R."/>
            <person name="Han C."/>
            <person name="Goodwin L."/>
            <person name="Chen A."/>
            <person name="Palaniappan K."/>
            <person name="Land M."/>
            <person name="Hauser L."/>
            <person name="Chang Y."/>
            <person name="Jeffries C."/>
            <person name="Brambilla E."/>
            <person name="Kopitz M."/>
            <person name="Rohde M."/>
            <person name="Goker M."/>
            <person name="Tindall B."/>
            <person name="Detter J."/>
            <person name="Woyke T."/>
            <person name="Bristow J."/>
            <person name="Eisen J."/>
            <person name="Markowitz V."/>
            <person name="Hugenholtz P."/>
            <person name="Klenk H."/>
            <person name="Kyrpides N."/>
        </authorList>
    </citation>
    <scope>NUCLEOTIDE SEQUENCE [LARGE SCALE GENOMIC DNA]</scope>
    <source>
        <strain evidence="10">ATCC 43766 / DSM 16922 / JCM 21250 / NBRC 16016 / NCTC 11634 / CL345/78</strain>
    </source>
</reference>
<dbReference type="Proteomes" id="UP000008641">
    <property type="component" value="Chromosome"/>
</dbReference>
<dbReference type="eggNOG" id="COG0115">
    <property type="taxonomic scope" value="Bacteria"/>
</dbReference>
<evidence type="ECO:0000256" key="4">
    <source>
        <dbReference type="ARBA" id="ARBA00009320"/>
    </source>
</evidence>
<dbReference type="STRING" id="865938.Weevi_1645"/>
<reference evidence="9 10" key="1">
    <citation type="journal article" date="2011" name="Stand. Genomic Sci.">
        <title>Complete genome sequence of Weeksella virosa type strain (9751).</title>
        <authorList>
            <person name="Lang E."/>
            <person name="Teshima H."/>
            <person name="Lucas S."/>
            <person name="Lapidus A."/>
            <person name="Hammon N."/>
            <person name="Deshpande S."/>
            <person name="Nolan M."/>
            <person name="Cheng J.F."/>
            <person name="Pitluck S."/>
            <person name="Liolios K."/>
            <person name="Pagani I."/>
            <person name="Mikhailova N."/>
            <person name="Ivanova N."/>
            <person name="Mavromatis K."/>
            <person name="Pati A."/>
            <person name="Tapia R."/>
            <person name="Han C."/>
            <person name="Goodwin L."/>
            <person name="Chen A."/>
            <person name="Palaniappan K."/>
            <person name="Land M."/>
            <person name="Hauser L."/>
            <person name="Chang Y.J."/>
            <person name="Jeffries C.D."/>
            <person name="Brambilla E.M."/>
            <person name="Kopitz M."/>
            <person name="Rohde M."/>
            <person name="Goker M."/>
            <person name="Tindall B.J."/>
            <person name="Detter J.C."/>
            <person name="Woyke T."/>
            <person name="Bristow J."/>
            <person name="Eisen J.A."/>
            <person name="Markowitz V."/>
            <person name="Hugenholtz P."/>
            <person name="Klenk H.P."/>
            <person name="Kyrpides N.C."/>
        </authorList>
    </citation>
    <scope>NUCLEOTIDE SEQUENCE [LARGE SCALE GENOMIC DNA]</scope>
    <source>
        <strain evidence="10">ATCC 43766 / DSM 16922 / JCM 21250 / NBRC 16016 / NCTC 11634 / CL345/78</strain>
    </source>
</reference>
<accession>F0NZJ5</accession>
<dbReference type="InterPro" id="IPR043132">
    <property type="entry name" value="BCAT-like_C"/>
</dbReference>
<comment type="catalytic activity">
    <reaction evidence="7">
        <text>L-isoleucine + 2-oxoglutarate = (S)-3-methyl-2-oxopentanoate + L-glutamate</text>
        <dbReference type="Rhea" id="RHEA:24801"/>
        <dbReference type="ChEBI" id="CHEBI:16810"/>
        <dbReference type="ChEBI" id="CHEBI:29985"/>
        <dbReference type="ChEBI" id="CHEBI:35146"/>
        <dbReference type="ChEBI" id="CHEBI:58045"/>
        <dbReference type="EC" id="2.6.1.42"/>
    </reaction>
</comment>
<dbReference type="SUPFAM" id="SSF56752">
    <property type="entry name" value="D-aminoacid aminotransferase-like PLP-dependent enzymes"/>
    <property type="match status" value="1"/>
</dbReference>
<evidence type="ECO:0000256" key="1">
    <source>
        <dbReference type="ARBA" id="ARBA00004824"/>
    </source>
</evidence>
<dbReference type="GO" id="GO:0046394">
    <property type="term" value="P:carboxylic acid biosynthetic process"/>
    <property type="evidence" value="ECO:0007669"/>
    <property type="project" value="UniProtKB-ARBA"/>
</dbReference>
<dbReference type="Gene3D" id="3.30.470.10">
    <property type="match status" value="1"/>
</dbReference>
<dbReference type="EMBL" id="CP002455">
    <property type="protein sequence ID" value="ADX68342.1"/>
    <property type="molecule type" value="Genomic_DNA"/>
</dbReference>
<comment type="pathway">
    <text evidence="3">Amino-acid biosynthesis; L-leucine biosynthesis; L-leucine from 3-methyl-2-oxobutanoate: step 4/4.</text>
</comment>
<comment type="catalytic activity">
    <reaction evidence="8">
        <text>L-leucine + 2-oxoglutarate = 4-methyl-2-oxopentanoate + L-glutamate</text>
        <dbReference type="Rhea" id="RHEA:18321"/>
        <dbReference type="ChEBI" id="CHEBI:16810"/>
        <dbReference type="ChEBI" id="CHEBI:17865"/>
        <dbReference type="ChEBI" id="CHEBI:29985"/>
        <dbReference type="ChEBI" id="CHEBI:57427"/>
        <dbReference type="EC" id="2.6.1.42"/>
    </reaction>
</comment>
<evidence type="ECO:0000313" key="10">
    <source>
        <dbReference type="Proteomes" id="UP000008641"/>
    </source>
</evidence>
<name>F0NZJ5_WEEVC</name>
<evidence type="ECO:0000256" key="6">
    <source>
        <dbReference type="ARBA" id="ARBA00048212"/>
    </source>
</evidence>
<dbReference type="InterPro" id="IPR036038">
    <property type="entry name" value="Aminotransferase-like"/>
</dbReference>
<comment type="catalytic activity">
    <reaction evidence="6">
        <text>L-valine + 2-oxoglutarate = 3-methyl-2-oxobutanoate + L-glutamate</text>
        <dbReference type="Rhea" id="RHEA:24813"/>
        <dbReference type="ChEBI" id="CHEBI:11851"/>
        <dbReference type="ChEBI" id="CHEBI:16810"/>
        <dbReference type="ChEBI" id="CHEBI:29985"/>
        <dbReference type="ChEBI" id="CHEBI:57762"/>
        <dbReference type="EC" id="2.6.1.42"/>
    </reaction>
</comment>
<gene>
    <name evidence="9" type="ordered locus">Weevi_1645</name>
</gene>
<dbReference type="EC" id="2.6.1.42" evidence="5"/>
<dbReference type="AlphaFoldDB" id="F0NZJ5"/>
<keyword evidence="9" id="KW-0032">Aminotransferase</keyword>
<dbReference type="RefSeq" id="WP_013598731.1">
    <property type="nucleotide sequence ID" value="NC_015144.1"/>
</dbReference>
<evidence type="ECO:0000256" key="5">
    <source>
        <dbReference type="ARBA" id="ARBA00013053"/>
    </source>
</evidence>
<comment type="pathway">
    <text evidence="1">Amino-acid biosynthesis; L-isoleucine biosynthesis; L-isoleucine from 2-oxobutanoate: step 4/4.</text>
</comment>
<sequence length="267" mass="31295">MINFNGSLVPQEQLVFSTNERIISYADSIKELIRIVDGEILLWEDHYFSLMASMRIMRMQIPLNFTPEFFQNQIKTLLQHNQNGCITFTCYRTTSSDILDSSIGYFIVFDQQQEAWNHEIEEAEIDVYKDFVINDSFFSQNNIVHPEENIARVYAHENDMRDLVLLNANKRIAKSLNGSIFLVNDHKIRTPKQSEGVQKSVLRNHFISTLNKGKVFEVEETEIFPFEMQRAEEIFVLIDGYGMVSYTKNRKKTYRTDKAQEIFSLFV</sequence>
<comment type="similarity">
    <text evidence="4">Belongs to the class-IV pyridoxal-phosphate-dependent aminotransferase family.</text>
</comment>
<evidence type="ECO:0000256" key="8">
    <source>
        <dbReference type="ARBA" id="ARBA00049229"/>
    </source>
</evidence>
<dbReference type="OrthoDB" id="9805628at2"/>
<comment type="pathway">
    <text evidence="2">Amino-acid biosynthesis; L-valine biosynthesis; L-valine from pyruvate: step 4/4.</text>
</comment>
<protein>
    <recommendedName>
        <fullName evidence="5">branched-chain-amino-acid transaminase</fullName>
        <ecNumber evidence="5">2.6.1.42</ecNumber>
    </recommendedName>
</protein>
<evidence type="ECO:0000256" key="3">
    <source>
        <dbReference type="ARBA" id="ARBA00005072"/>
    </source>
</evidence>
<proteinExistence type="inferred from homology"/>
<dbReference type="KEGG" id="wvi:Weevi_1645"/>
<evidence type="ECO:0000313" key="9">
    <source>
        <dbReference type="EMBL" id="ADX68342.1"/>
    </source>
</evidence>
<dbReference type="GO" id="GO:0004084">
    <property type="term" value="F:branched-chain-amino-acid transaminase activity"/>
    <property type="evidence" value="ECO:0007669"/>
    <property type="project" value="UniProtKB-EC"/>
</dbReference>
<dbReference type="InterPro" id="IPR001544">
    <property type="entry name" value="Aminotrans_IV"/>
</dbReference>